<dbReference type="RefSeq" id="WP_168087501.1">
    <property type="nucleotide sequence ID" value="NZ_BHZH01000034.1"/>
</dbReference>
<protein>
    <recommendedName>
        <fullName evidence="1">PIN like domain-containing protein</fullName>
    </recommendedName>
</protein>
<evidence type="ECO:0000313" key="2">
    <source>
        <dbReference type="EMBL" id="NJQ14710.1"/>
    </source>
</evidence>
<evidence type="ECO:0000313" key="3">
    <source>
        <dbReference type="Proteomes" id="UP000727056"/>
    </source>
</evidence>
<dbReference type="Pfam" id="PF18476">
    <property type="entry name" value="PIN_8"/>
    <property type="match status" value="1"/>
</dbReference>
<evidence type="ECO:0000259" key="1">
    <source>
        <dbReference type="Pfam" id="PF18476"/>
    </source>
</evidence>
<dbReference type="EMBL" id="JAAVJC010000035">
    <property type="protein sequence ID" value="NJQ14710.1"/>
    <property type="molecule type" value="Genomic_DNA"/>
</dbReference>
<dbReference type="InterPro" id="IPR041578">
    <property type="entry name" value="PIN_8"/>
</dbReference>
<feature type="domain" description="PIN like" evidence="1">
    <location>
        <begin position="49"/>
        <end position="289"/>
    </location>
</feature>
<proteinExistence type="predicted"/>
<comment type="caution">
    <text evidence="2">The sequence shown here is derived from an EMBL/GenBank/DDBJ whole genome shotgun (WGS) entry which is preliminary data.</text>
</comment>
<sequence length="492" mass="54668">MNVREGGGKFQGDQVGPTEPPLIQRFRSWLEPAPSAEDAARERFFTDGLVVLDTNILLSLYEYTESAREDVFTALEAVSERLWMPHQVGLEFVRGRRGTLESRKAALDTSAKEVNQHLTKAVASVIAARNVVVRQLAKYGAALDVGDELTKVISDASVKDLLLKNRELLKAHLEGLKSQHGLPQGLAGPNDPVLLRVAHMYGDRIGTQPNDSVLRARIEEAVDFRFPNEIPPGYRDFGKETPMKAAGDFLLWEEVIEHAQSLPTGSRILFVSNDTKEDWYESRKGSGDTQRPWPMLFDEVRKRTGTELRIETPSLFYAGIKQFLHTGLDANTYEEIERISSAQDIPVGEDEGTSLVTVHSATHLAPPRGLATEASRAIGLTTTGTQAALKSSAPSFRIFQWWIIGVTAQLGRREASASEVKIDIAAAVRGDKPTHGQWEPATRLRPGDWVHRESCWIASWFIRLLHELPRSDHDVLRSLAAQQAEANRSDSD</sequence>
<dbReference type="Proteomes" id="UP000727056">
    <property type="component" value="Unassembled WGS sequence"/>
</dbReference>
<name>A0ABX1CAS2_9ACTN</name>
<organism evidence="2 3">
    <name type="scientific">Streptomyces bohaiensis</name>
    <dbReference type="NCBI Taxonomy" id="1431344"/>
    <lineage>
        <taxon>Bacteria</taxon>
        <taxon>Bacillati</taxon>
        <taxon>Actinomycetota</taxon>
        <taxon>Actinomycetes</taxon>
        <taxon>Kitasatosporales</taxon>
        <taxon>Streptomycetaceae</taxon>
        <taxon>Streptomyces</taxon>
    </lineage>
</organism>
<gene>
    <name evidence="2" type="ORF">HCN52_07080</name>
</gene>
<accession>A0ABX1CAS2</accession>
<reference evidence="2 3" key="1">
    <citation type="submission" date="2020-03" db="EMBL/GenBank/DDBJ databases">
        <title>Draft genome of Streptomyces sp. ventii, isolated from the Axial Seamount in the Pacific Ocean, and resequencing of the two type strains Streptomyces lonarensis strain NCL 716 and Streptomyces bohaiensis strain 11A07.</title>
        <authorList>
            <person name="Loughran R.M."/>
            <person name="Pfannmuller K.M."/>
            <person name="Wasson B.J."/>
            <person name="Deadmond M.C."/>
            <person name="Paddock B.E."/>
            <person name="Koyack M.J."/>
            <person name="Gallegos D.A."/>
            <person name="Mitchell E.A."/>
            <person name="Ushijima B."/>
            <person name="Saw J.H."/>
            <person name="Mcphail K.L."/>
            <person name="Videau P."/>
        </authorList>
    </citation>
    <scope>NUCLEOTIDE SEQUENCE [LARGE SCALE GENOMIC DNA]</scope>
    <source>
        <strain evidence="2 3">11A07</strain>
    </source>
</reference>
<keyword evidence="3" id="KW-1185">Reference proteome</keyword>